<dbReference type="Proteomes" id="UP000823405">
    <property type="component" value="Unassembled WGS sequence"/>
</dbReference>
<feature type="region of interest" description="Disordered" evidence="1">
    <location>
        <begin position="1"/>
        <end position="71"/>
    </location>
</feature>
<name>A0A9P6UMM5_9FUNG</name>
<organism evidence="2 3">
    <name type="scientific">Linnemannia gamsii</name>
    <dbReference type="NCBI Taxonomy" id="64522"/>
    <lineage>
        <taxon>Eukaryota</taxon>
        <taxon>Fungi</taxon>
        <taxon>Fungi incertae sedis</taxon>
        <taxon>Mucoromycota</taxon>
        <taxon>Mortierellomycotina</taxon>
        <taxon>Mortierellomycetes</taxon>
        <taxon>Mortierellales</taxon>
        <taxon>Mortierellaceae</taxon>
        <taxon>Linnemannia</taxon>
    </lineage>
</organism>
<dbReference type="EMBL" id="JAAAIN010000697">
    <property type="protein sequence ID" value="KAG0311610.1"/>
    <property type="molecule type" value="Genomic_DNA"/>
</dbReference>
<feature type="region of interest" description="Disordered" evidence="1">
    <location>
        <begin position="112"/>
        <end position="144"/>
    </location>
</feature>
<protein>
    <submittedName>
        <fullName evidence="2">Uncharacterized protein</fullName>
    </submittedName>
</protein>
<evidence type="ECO:0000313" key="3">
    <source>
        <dbReference type="Proteomes" id="UP000823405"/>
    </source>
</evidence>
<feature type="compositionally biased region" description="Basic and acidic residues" evidence="1">
    <location>
        <begin position="15"/>
        <end position="25"/>
    </location>
</feature>
<proteinExistence type="predicted"/>
<evidence type="ECO:0000313" key="2">
    <source>
        <dbReference type="EMBL" id="KAG0311610.1"/>
    </source>
</evidence>
<accession>A0A9P6UMM5</accession>
<dbReference type="AlphaFoldDB" id="A0A9P6UMM5"/>
<dbReference type="OrthoDB" id="2413393at2759"/>
<comment type="caution">
    <text evidence="2">The sequence shown here is derived from an EMBL/GenBank/DDBJ whole genome shotgun (WGS) entry which is preliminary data.</text>
</comment>
<evidence type="ECO:0000256" key="1">
    <source>
        <dbReference type="SAM" id="MobiDB-lite"/>
    </source>
</evidence>
<keyword evidence="3" id="KW-1185">Reference proteome</keyword>
<sequence>MRPDTTQCGTSSDQVPHDNDADKGVEVLAPTDSNGSNPEGQGIDAANSGGPSKPGVELVDQEEQERQERLEKKRREIYEARKAHALDKNLAAFEAVQRRYMLPSGQPMLKILKNGKEVDRDDEDGEMTGYDSDEDDGADSDNDANTQWYNDFVQAVGCCSQPIDPSENKILLTYLKSYLHSRWEHARGRRFNMGTVRSSMAEKILLSVKSQKRVPETWIWSGQKWNREMNEAILQHKKTDSFWKGRMAVLDERLAKSWQENVDGARRDLQARKE</sequence>
<feature type="compositionally biased region" description="Polar residues" evidence="1">
    <location>
        <begin position="1"/>
        <end position="14"/>
    </location>
</feature>
<feature type="compositionally biased region" description="Acidic residues" evidence="1">
    <location>
        <begin position="120"/>
        <end position="142"/>
    </location>
</feature>
<gene>
    <name evidence="2" type="ORF">BGZ97_011743</name>
</gene>
<reference evidence="2" key="1">
    <citation type="journal article" date="2020" name="Fungal Divers.">
        <title>Resolving the Mortierellaceae phylogeny through synthesis of multi-gene phylogenetics and phylogenomics.</title>
        <authorList>
            <person name="Vandepol N."/>
            <person name="Liber J."/>
            <person name="Desiro A."/>
            <person name="Na H."/>
            <person name="Kennedy M."/>
            <person name="Barry K."/>
            <person name="Grigoriev I.V."/>
            <person name="Miller A.N."/>
            <person name="O'Donnell K."/>
            <person name="Stajich J.E."/>
            <person name="Bonito G."/>
        </authorList>
    </citation>
    <scope>NUCLEOTIDE SEQUENCE</scope>
    <source>
        <strain evidence="2">NVP60</strain>
    </source>
</reference>